<evidence type="ECO:0000256" key="2">
    <source>
        <dbReference type="ARBA" id="ARBA00022723"/>
    </source>
</evidence>
<dbReference type="SMART" id="SM00116">
    <property type="entry name" value="CBS"/>
    <property type="match status" value="2"/>
</dbReference>
<dbReference type="Gene3D" id="3.20.20.70">
    <property type="entry name" value="Aldolase class I"/>
    <property type="match status" value="1"/>
</dbReference>
<feature type="binding site" description="in other chain" evidence="7">
    <location>
        <position position="294"/>
    </location>
    <ligand>
        <name>K(+)</name>
        <dbReference type="ChEBI" id="CHEBI:29103"/>
        <note>ligand shared between two tetrameric partners</note>
    </ligand>
</feature>
<keyword evidence="6" id="KW-0520">NAD</keyword>
<dbReference type="InterPro" id="IPR013785">
    <property type="entry name" value="Aldolase_TIM"/>
</dbReference>
<dbReference type="InterPro" id="IPR005990">
    <property type="entry name" value="IMP_DH"/>
</dbReference>
<dbReference type="FunFam" id="3.20.20.70:FF:000424">
    <property type="entry name" value="Inosine-5'-monophosphate dehydrogenase 2"/>
    <property type="match status" value="1"/>
</dbReference>
<dbReference type="Pfam" id="PF00571">
    <property type="entry name" value="CBS"/>
    <property type="match status" value="1"/>
</dbReference>
<dbReference type="SUPFAM" id="SSF51412">
    <property type="entry name" value="Inosine monophosphate dehydrogenase (IMPDH)"/>
    <property type="match status" value="1"/>
</dbReference>
<keyword evidence="2" id="KW-0479">Metal-binding</keyword>
<dbReference type="AlphaFoldDB" id="A0A7J4GRI2"/>
<proteinExistence type="inferred from homology"/>
<dbReference type="EMBL" id="DUCX01000037">
    <property type="protein sequence ID" value="HIF37236.1"/>
    <property type="molecule type" value="Genomic_DNA"/>
</dbReference>
<protein>
    <submittedName>
        <fullName evidence="10">CBS domain-containing protein</fullName>
    </submittedName>
</protein>
<dbReference type="PANTHER" id="PTHR11911:SF111">
    <property type="entry name" value="INOSINE-5'-MONOPHOSPHATE DEHYDROGENASE"/>
    <property type="match status" value="1"/>
</dbReference>
<evidence type="ECO:0000256" key="6">
    <source>
        <dbReference type="PIRSR" id="PIRSR000130-3"/>
    </source>
</evidence>
<dbReference type="CDD" id="cd04601">
    <property type="entry name" value="CBS_pair_IMPDH"/>
    <property type="match status" value="1"/>
</dbReference>
<dbReference type="GO" id="GO:0003938">
    <property type="term" value="F:IMP dehydrogenase activity"/>
    <property type="evidence" value="ECO:0007669"/>
    <property type="project" value="InterPro"/>
</dbReference>
<evidence type="ECO:0000259" key="9">
    <source>
        <dbReference type="PROSITE" id="PS51371"/>
    </source>
</evidence>
<organism evidence="10 11">
    <name type="scientific">Marine Group III euryarchaeote</name>
    <dbReference type="NCBI Taxonomy" id="2173149"/>
    <lineage>
        <taxon>Archaea</taxon>
        <taxon>Methanobacteriati</taxon>
        <taxon>Thermoplasmatota</taxon>
        <taxon>Thermoplasmata</taxon>
        <taxon>Candidatus Thermoprofundales</taxon>
    </lineage>
</organism>
<dbReference type="SUPFAM" id="SSF54631">
    <property type="entry name" value="CBS-domain pair"/>
    <property type="match status" value="1"/>
</dbReference>
<evidence type="ECO:0000256" key="3">
    <source>
        <dbReference type="ARBA" id="ARBA00023002"/>
    </source>
</evidence>
<evidence type="ECO:0000256" key="7">
    <source>
        <dbReference type="PIRSR" id="PIRSR000130-4"/>
    </source>
</evidence>
<dbReference type="GO" id="GO:0006183">
    <property type="term" value="P:GTP biosynthetic process"/>
    <property type="evidence" value="ECO:0007669"/>
    <property type="project" value="TreeGrafter"/>
</dbReference>
<dbReference type="PANTHER" id="PTHR11911">
    <property type="entry name" value="INOSINE-5-MONOPHOSPHATE DEHYDROGENASE RELATED"/>
    <property type="match status" value="1"/>
</dbReference>
<evidence type="ECO:0000313" key="10">
    <source>
        <dbReference type="EMBL" id="HIF37236.1"/>
    </source>
</evidence>
<evidence type="ECO:0000256" key="5">
    <source>
        <dbReference type="PIRSR" id="PIRSR000130-1"/>
    </source>
</evidence>
<name>A0A7J4GRI2_9ARCH</name>
<feature type="domain" description="CBS" evidence="9">
    <location>
        <begin position="96"/>
        <end position="153"/>
    </location>
</feature>
<dbReference type="InterPro" id="IPR000644">
    <property type="entry name" value="CBS_dom"/>
</dbReference>
<evidence type="ECO:0000313" key="11">
    <source>
        <dbReference type="Proteomes" id="UP000585802"/>
    </source>
</evidence>
<evidence type="ECO:0000256" key="4">
    <source>
        <dbReference type="ARBA" id="ARBA00023122"/>
    </source>
</evidence>
<gene>
    <name evidence="10" type="ORF">EYQ70_02350</name>
</gene>
<comment type="caution">
    <text evidence="10">The sequence shown here is derived from an EMBL/GenBank/DDBJ whole genome shotgun (WGS) entry which is preliminary data.</text>
</comment>
<feature type="binding site" description="in other chain" evidence="7">
    <location>
        <position position="291"/>
    </location>
    <ligand>
        <name>K(+)</name>
        <dbReference type="ChEBI" id="CHEBI:29103"/>
        <note>ligand shared between two tetrameric partners</note>
    </ligand>
</feature>
<dbReference type="PROSITE" id="PS51371">
    <property type="entry name" value="CBS"/>
    <property type="match status" value="1"/>
</dbReference>
<dbReference type="InterPro" id="IPR001093">
    <property type="entry name" value="IMP_DH_GMPRt"/>
</dbReference>
<keyword evidence="4 8" id="KW-0129">CBS domain</keyword>
<accession>A0A7J4GRI2</accession>
<comment type="similarity">
    <text evidence="1">Belongs to the IMPDH/GMPR family.</text>
</comment>
<reference evidence="11" key="1">
    <citation type="journal article" date="2019" name="bioRxiv">
        <title>Genome diversification in globally distributed novel marine Proteobacteria is linked to environmental adaptation.</title>
        <authorList>
            <person name="Zhou Z."/>
            <person name="Tran P.Q."/>
            <person name="Kieft K."/>
            <person name="Anantharaman K."/>
        </authorList>
    </citation>
    <scope>NUCLEOTIDE SEQUENCE [LARGE SCALE GENOMIC DNA]</scope>
</reference>
<dbReference type="PIRSF" id="PIRSF000130">
    <property type="entry name" value="IMPDH"/>
    <property type="match status" value="1"/>
</dbReference>
<sequence>MAERVILETGKTFSEFSLLTNYTSKECTLQKIKLKTKLGNLKLNLPFLSAAMTSVTGYDMALALGKEGGLGVLPARLSIDEQVGIIEKIKGYEMGFVEDPITVRETATIDEVVRLVEKHGHSKVPIADRNNVFLGLFSFDKYLETNATPGDPVTTIMITPEELPCTSNPNISLEEAKKKLKGKSYLVVLDELGRLVKIAFQKDIDNISVAAAISTHKGWKKRVKACIKAGADMIVIDTSDAYNEFTTKVIKEFKELNDSIPICAGNVITYEGAKYLMENGADLIKVGMSSGSICTTQREKATGRAPMTALLEAAKARDDHYRDTGEYVSIIADGGVSAAGDMIIALTVADAVMMGGYFNHFYEAEGEKLDESMQLTNHEPDIKYIATWGEGSARARNLDRYGHVARKTFFAEGEEGTVDNWGRLKPKLKQDIRKIKAALSNTGCMDLEHFRNNAVIELMSTYTQQIIGNTHNMQVKE</sequence>
<keyword evidence="7" id="KW-0630">Potassium</keyword>
<feature type="active site" description="Proton acceptor" evidence="5">
    <location>
        <position position="400"/>
    </location>
</feature>
<evidence type="ECO:0000256" key="1">
    <source>
        <dbReference type="ARBA" id="ARBA00005502"/>
    </source>
</evidence>
<dbReference type="Pfam" id="PF00478">
    <property type="entry name" value="IMPDH"/>
    <property type="match status" value="1"/>
</dbReference>
<dbReference type="GO" id="GO:0046872">
    <property type="term" value="F:metal ion binding"/>
    <property type="evidence" value="ECO:0007669"/>
    <property type="project" value="UniProtKB-KW"/>
</dbReference>
<dbReference type="Proteomes" id="UP000585802">
    <property type="component" value="Unassembled WGS sequence"/>
</dbReference>
<dbReference type="CDD" id="cd00381">
    <property type="entry name" value="IMPDH"/>
    <property type="match status" value="1"/>
</dbReference>
<feature type="active site" description="Thioimidate intermediate" evidence="5">
    <location>
        <position position="294"/>
    </location>
</feature>
<dbReference type="SMART" id="SM01240">
    <property type="entry name" value="IMPDH"/>
    <property type="match status" value="1"/>
</dbReference>
<feature type="binding site" evidence="6">
    <location>
        <begin position="237"/>
        <end position="239"/>
    </location>
    <ligand>
        <name>NAD(+)</name>
        <dbReference type="ChEBI" id="CHEBI:57540"/>
    </ligand>
</feature>
<dbReference type="InterPro" id="IPR046342">
    <property type="entry name" value="CBS_dom_sf"/>
</dbReference>
<keyword evidence="3" id="KW-0560">Oxidoreductase</keyword>
<evidence type="ECO:0000256" key="8">
    <source>
        <dbReference type="PROSITE-ProRule" id="PRU00703"/>
    </source>
</evidence>